<dbReference type="Proteomes" id="UP000694388">
    <property type="component" value="Unplaced"/>
</dbReference>
<dbReference type="PROSITE" id="PS51420">
    <property type="entry name" value="RHO"/>
    <property type="match status" value="1"/>
</dbReference>
<evidence type="ECO:0000256" key="4">
    <source>
        <dbReference type="ARBA" id="ARBA00023054"/>
    </source>
</evidence>
<evidence type="ECO:0000313" key="9">
    <source>
        <dbReference type="Proteomes" id="UP000694388"/>
    </source>
</evidence>
<dbReference type="GO" id="GO:0005737">
    <property type="term" value="C:cytoplasm"/>
    <property type="evidence" value="ECO:0007669"/>
    <property type="project" value="UniProtKB-SubCell"/>
</dbReference>
<dbReference type="Gene3D" id="3.40.50.300">
    <property type="entry name" value="P-loop containing nucleotide triphosphate hydrolases"/>
    <property type="match status" value="1"/>
</dbReference>
<evidence type="ECO:0000256" key="3">
    <source>
        <dbReference type="ARBA" id="ARBA00022741"/>
    </source>
</evidence>
<name>A0A8C4QRS0_EPTBU</name>
<feature type="compositionally biased region" description="Polar residues" evidence="7">
    <location>
        <begin position="243"/>
        <end position="257"/>
    </location>
</feature>
<dbReference type="SUPFAM" id="SSF52540">
    <property type="entry name" value="P-loop containing nucleoside triphosphate hydrolases"/>
    <property type="match status" value="1"/>
</dbReference>
<dbReference type="PROSITE" id="PS51419">
    <property type="entry name" value="RAB"/>
    <property type="match status" value="1"/>
</dbReference>
<evidence type="ECO:0000256" key="5">
    <source>
        <dbReference type="ARBA" id="ARBA00023134"/>
    </source>
</evidence>
<keyword evidence="3" id="KW-0547">Nucleotide-binding</keyword>
<dbReference type="PANTHER" id="PTHR47977">
    <property type="entry name" value="RAS-RELATED PROTEIN RAB"/>
    <property type="match status" value="1"/>
</dbReference>
<reference evidence="8" key="1">
    <citation type="submission" date="2025-08" db="UniProtKB">
        <authorList>
            <consortium name="Ensembl"/>
        </authorList>
    </citation>
    <scope>IDENTIFICATION</scope>
</reference>
<dbReference type="Pfam" id="PF00071">
    <property type="entry name" value="Ras"/>
    <property type="match status" value="1"/>
</dbReference>
<dbReference type="SMART" id="SM00175">
    <property type="entry name" value="RAB"/>
    <property type="match status" value="1"/>
</dbReference>
<dbReference type="PROSITE" id="PS51421">
    <property type="entry name" value="RAS"/>
    <property type="match status" value="1"/>
</dbReference>
<keyword evidence="4 6" id="KW-0175">Coiled coil</keyword>
<keyword evidence="9" id="KW-1185">Reference proteome</keyword>
<dbReference type="OMA" id="EHYHSES"/>
<dbReference type="InterPro" id="IPR001806">
    <property type="entry name" value="Small_GTPase"/>
</dbReference>
<dbReference type="GeneTree" id="ENSGT00940000159488"/>
<proteinExistence type="predicted"/>
<evidence type="ECO:0000256" key="7">
    <source>
        <dbReference type="SAM" id="MobiDB-lite"/>
    </source>
</evidence>
<dbReference type="NCBIfam" id="TIGR00231">
    <property type="entry name" value="small_GTP"/>
    <property type="match status" value="1"/>
</dbReference>
<dbReference type="GO" id="GO:0003924">
    <property type="term" value="F:GTPase activity"/>
    <property type="evidence" value="ECO:0007669"/>
    <property type="project" value="InterPro"/>
</dbReference>
<dbReference type="SMART" id="SM00176">
    <property type="entry name" value="RAN"/>
    <property type="match status" value="1"/>
</dbReference>
<protein>
    <submittedName>
        <fullName evidence="8">RAS and EF-hand domain containing</fullName>
    </submittedName>
</protein>
<comment type="subcellular location">
    <subcellularLocation>
        <location evidence="1">Cytoplasm</location>
    </subcellularLocation>
</comment>
<dbReference type="SMART" id="SM00173">
    <property type="entry name" value="RAS"/>
    <property type="match status" value="1"/>
</dbReference>
<dbReference type="PROSITE" id="PS51417">
    <property type="entry name" value="ARF"/>
    <property type="match status" value="1"/>
</dbReference>
<dbReference type="SMART" id="SM00174">
    <property type="entry name" value="RHO"/>
    <property type="match status" value="1"/>
</dbReference>
<dbReference type="InterPro" id="IPR050227">
    <property type="entry name" value="Rab"/>
</dbReference>
<accession>A0A8C4QRS0</accession>
<dbReference type="FunFam" id="3.40.50.300:FF:001348">
    <property type="entry name" value="Ras and EF-hand domain-containing protein"/>
    <property type="match status" value="1"/>
</dbReference>
<dbReference type="InterPro" id="IPR027417">
    <property type="entry name" value="P-loop_NTPase"/>
</dbReference>
<keyword evidence="5" id="KW-0342">GTP-binding</keyword>
<evidence type="ECO:0000256" key="1">
    <source>
        <dbReference type="ARBA" id="ARBA00004496"/>
    </source>
</evidence>
<feature type="coiled-coil region" evidence="6">
    <location>
        <begin position="30"/>
        <end position="142"/>
    </location>
</feature>
<reference evidence="8" key="2">
    <citation type="submission" date="2025-09" db="UniProtKB">
        <authorList>
            <consortium name="Ensembl"/>
        </authorList>
    </citation>
    <scope>IDENTIFICATION</scope>
</reference>
<dbReference type="AlphaFoldDB" id="A0A8C4QRS0"/>
<evidence type="ECO:0000313" key="8">
    <source>
        <dbReference type="Ensembl" id="ENSEBUP00000019611.1"/>
    </source>
</evidence>
<evidence type="ECO:0000256" key="2">
    <source>
        <dbReference type="ARBA" id="ARBA00022490"/>
    </source>
</evidence>
<dbReference type="CDD" id="cd00154">
    <property type="entry name" value="Rab"/>
    <property type="match status" value="1"/>
</dbReference>
<organism evidence="8 9">
    <name type="scientific">Eptatretus burgeri</name>
    <name type="common">Inshore hagfish</name>
    <dbReference type="NCBI Taxonomy" id="7764"/>
    <lineage>
        <taxon>Eukaryota</taxon>
        <taxon>Metazoa</taxon>
        <taxon>Chordata</taxon>
        <taxon>Craniata</taxon>
        <taxon>Vertebrata</taxon>
        <taxon>Cyclostomata</taxon>
        <taxon>Myxini</taxon>
        <taxon>Myxiniformes</taxon>
        <taxon>Myxinidae</taxon>
        <taxon>Eptatretinae</taxon>
        <taxon>Eptatretus</taxon>
    </lineage>
</organism>
<evidence type="ECO:0000256" key="6">
    <source>
        <dbReference type="SAM" id="Coils"/>
    </source>
</evidence>
<sequence length="599" mass="68492">MLSEDRNLVHAYEETVNALLHDSKRRVSVVQRLEHNLKKSEDRIALTVSEMEAEVEDKISAVEVRARTEERSQAKNEQEELKQRYDIEILNLQSAIEKLLKLKKEPENDMKHEQLATLQNKVDDMIEENRELRRRLLDSKTNMAVMQSELMTTKSELASQNVAFEREQMLLRQYSEDRHDLEGKIELLDVTRRQLNDSNDELRAVVEQSLCHSNRGSRVSSPERRHYRPHSVPPPQLDYLQVRPSSPCSLHSNSPQTHHNSWGYNHATLDLPYGLKSGPSSSDILSQEDDVSLENYSNGNSEENVYQYLDSMSPVLRDVPDGLEGDQQARICGLDSSDDVRPVEDEEVDRRLRDIHDGWKPAQPSHHCGPTTSSRLPIHVFLPTQHALHSESSAAKKVFKIVLTGDASVGKSSFLTRLCKNEFDENCCTTLGVDFRLKTLMVSGEEMVLQLWDTAGQERFRSIAKSYFRRSQGVLLLYDVMSEKSFLDVRQWLDDIKISAESEIPIMIVGNKTDLRKEIHDHSTPTMRKNYVSSADGERLAMMYNALFCETSAKDGSNVVEATLHLAREVRKFAEIQENQLLESINMVNKQDSTPCCNN</sequence>
<dbReference type="InterPro" id="IPR005225">
    <property type="entry name" value="Small_GTP-bd"/>
</dbReference>
<dbReference type="Ensembl" id="ENSEBUT00000020187.1">
    <property type="protein sequence ID" value="ENSEBUP00000019611.1"/>
    <property type="gene ID" value="ENSEBUG00000012179.1"/>
</dbReference>
<feature type="region of interest" description="Disordered" evidence="7">
    <location>
        <begin position="212"/>
        <end position="257"/>
    </location>
</feature>
<dbReference type="PRINTS" id="PR00449">
    <property type="entry name" value="RASTRNSFRMNG"/>
</dbReference>
<keyword evidence="2" id="KW-0963">Cytoplasm</keyword>
<dbReference type="GO" id="GO:0005525">
    <property type="term" value="F:GTP binding"/>
    <property type="evidence" value="ECO:0007669"/>
    <property type="project" value="UniProtKB-KW"/>
</dbReference>